<feature type="domain" description="Aminotransferase class I/classII large" evidence="6">
    <location>
        <begin position="2"/>
        <end position="335"/>
    </location>
</feature>
<keyword evidence="4" id="KW-0808">Transferase</keyword>
<reference evidence="7" key="1">
    <citation type="submission" date="2023-03" db="EMBL/GenBank/DDBJ databases">
        <authorList>
            <person name="Steffen K."/>
            <person name="Cardenas P."/>
        </authorList>
    </citation>
    <scope>NUCLEOTIDE SEQUENCE</scope>
</reference>
<dbReference type="Gene3D" id="3.40.640.10">
    <property type="entry name" value="Type I PLP-dependent aspartate aminotransferase-like (Major domain)"/>
    <property type="match status" value="2"/>
</dbReference>
<comment type="cofactor">
    <cofactor evidence="1">
        <name>pyridoxal 5'-phosphate</name>
        <dbReference type="ChEBI" id="CHEBI:597326"/>
    </cofactor>
</comment>
<dbReference type="GO" id="GO:0006520">
    <property type="term" value="P:amino acid metabolic process"/>
    <property type="evidence" value="ECO:0007669"/>
    <property type="project" value="InterPro"/>
</dbReference>
<keyword evidence="8" id="KW-1185">Reference proteome</keyword>
<evidence type="ECO:0000256" key="3">
    <source>
        <dbReference type="ARBA" id="ARBA00022576"/>
    </source>
</evidence>
<dbReference type="CDD" id="cd00609">
    <property type="entry name" value="AAT_like"/>
    <property type="match status" value="1"/>
</dbReference>
<dbReference type="InterPro" id="IPR004838">
    <property type="entry name" value="NHTrfase_class1_PyrdxlP-BS"/>
</dbReference>
<dbReference type="InterPro" id="IPR015421">
    <property type="entry name" value="PyrdxlP-dep_Trfase_major"/>
</dbReference>
<dbReference type="InterPro" id="IPR004839">
    <property type="entry name" value="Aminotransferase_I/II_large"/>
</dbReference>
<evidence type="ECO:0000259" key="6">
    <source>
        <dbReference type="Pfam" id="PF00155"/>
    </source>
</evidence>
<organism evidence="7 8">
    <name type="scientific">Geodia barretti</name>
    <name type="common">Barrett's horny sponge</name>
    <dbReference type="NCBI Taxonomy" id="519541"/>
    <lineage>
        <taxon>Eukaryota</taxon>
        <taxon>Metazoa</taxon>
        <taxon>Porifera</taxon>
        <taxon>Demospongiae</taxon>
        <taxon>Heteroscleromorpha</taxon>
        <taxon>Tetractinellida</taxon>
        <taxon>Astrophorina</taxon>
        <taxon>Geodiidae</taxon>
        <taxon>Geodia</taxon>
    </lineage>
</organism>
<dbReference type="InterPro" id="IPR015422">
    <property type="entry name" value="PyrdxlP-dep_Trfase_small"/>
</dbReference>
<dbReference type="AlphaFoldDB" id="A0AA35R046"/>
<dbReference type="SUPFAM" id="SSF53383">
    <property type="entry name" value="PLP-dependent transferases"/>
    <property type="match status" value="1"/>
</dbReference>
<dbReference type="Gene3D" id="3.90.1150.10">
    <property type="entry name" value="Aspartate Aminotransferase, domain 1"/>
    <property type="match status" value="2"/>
</dbReference>
<dbReference type="PROSITE" id="PS00105">
    <property type="entry name" value="AA_TRANSFER_CLASS_1"/>
    <property type="match status" value="1"/>
</dbReference>
<evidence type="ECO:0000256" key="2">
    <source>
        <dbReference type="ARBA" id="ARBA00007441"/>
    </source>
</evidence>
<dbReference type="PANTHER" id="PTHR46383">
    <property type="entry name" value="ASPARTATE AMINOTRANSFERASE"/>
    <property type="match status" value="1"/>
</dbReference>
<comment type="caution">
    <text evidence="7">The sequence shown here is derived from an EMBL/GenBank/DDBJ whole genome shotgun (WGS) entry which is preliminary data.</text>
</comment>
<dbReference type="PANTHER" id="PTHR46383:SF1">
    <property type="entry name" value="ASPARTATE AMINOTRANSFERASE"/>
    <property type="match status" value="1"/>
</dbReference>
<proteinExistence type="inferred from homology"/>
<dbReference type="GO" id="GO:0008483">
    <property type="term" value="F:transaminase activity"/>
    <property type="evidence" value="ECO:0007669"/>
    <property type="project" value="UniProtKB-KW"/>
</dbReference>
<dbReference type="InterPro" id="IPR015424">
    <property type="entry name" value="PyrdxlP-dep_Trfase"/>
</dbReference>
<comment type="similarity">
    <text evidence="2">Belongs to the class-I pyridoxal-phosphate-dependent aminotransferase family.</text>
</comment>
<dbReference type="Pfam" id="PF00155">
    <property type="entry name" value="Aminotran_1_2"/>
    <property type="match status" value="1"/>
</dbReference>
<dbReference type="EMBL" id="CASHTH010000354">
    <property type="protein sequence ID" value="CAI7999025.1"/>
    <property type="molecule type" value="Genomic_DNA"/>
</dbReference>
<evidence type="ECO:0000256" key="1">
    <source>
        <dbReference type="ARBA" id="ARBA00001933"/>
    </source>
</evidence>
<sequence>MDVIHLEIGEPDFDTPENIVDAGVKALKRGETHYGPSPGFPDVRATIAQEISQTRGISVTGDNVVVTPGGKPIMFFIMLALVDYGDEVLYPNPGFPIYESMISFAGGVPVPMRLHESLDFNIDVDEVASQITDKTKLMIVNSPNNPCGSVMAREQLEALADLAKEHDIIVFIASFPNMRDRTVILDGFSKTYAMTGWRAGYGVMPLELVEPISRLVTNSVSCTASFTQYAALEAIAGPQDAPNSMVEEFARRRHIIVDGLNAIKGIRCLTPKGAFYAFPNVEGTGLSSREFADRALQEAGVACLSGESFGEYGNGFVRFSFANSVENIEEALRRIDRFVQAL</sequence>
<protein>
    <submittedName>
        <fullName evidence="7">Aspartate aminotransferase</fullName>
    </submittedName>
</protein>
<name>A0AA35R046_GEOBA</name>
<dbReference type="GO" id="GO:0030170">
    <property type="term" value="F:pyridoxal phosphate binding"/>
    <property type="evidence" value="ECO:0007669"/>
    <property type="project" value="InterPro"/>
</dbReference>
<keyword evidence="3 7" id="KW-0032">Aminotransferase</keyword>
<gene>
    <name evidence="7" type="ORF">GBAR_LOCUS2596</name>
</gene>
<evidence type="ECO:0000256" key="4">
    <source>
        <dbReference type="ARBA" id="ARBA00022679"/>
    </source>
</evidence>
<keyword evidence="5" id="KW-0663">Pyridoxal phosphate</keyword>
<dbReference type="Proteomes" id="UP001174909">
    <property type="component" value="Unassembled WGS sequence"/>
</dbReference>
<dbReference type="InterPro" id="IPR050596">
    <property type="entry name" value="AspAT/PAT-like"/>
</dbReference>
<evidence type="ECO:0000256" key="5">
    <source>
        <dbReference type="ARBA" id="ARBA00022898"/>
    </source>
</evidence>
<evidence type="ECO:0000313" key="8">
    <source>
        <dbReference type="Proteomes" id="UP001174909"/>
    </source>
</evidence>
<evidence type="ECO:0000313" key="7">
    <source>
        <dbReference type="EMBL" id="CAI7999025.1"/>
    </source>
</evidence>
<accession>A0AA35R046</accession>